<dbReference type="AlphaFoldDB" id="A0A2H3AVJ6"/>
<reference evidence="2" key="1">
    <citation type="journal article" date="2017" name="Nat. Ecol. Evol.">
        <title>Genome expansion and lineage-specific genetic innovations in the forest pathogenic fungi Armillaria.</title>
        <authorList>
            <person name="Sipos G."/>
            <person name="Prasanna A.N."/>
            <person name="Walter M.C."/>
            <person name="O'Connor E."/>
            <person name="Balint B."/>
            <person name="Krizsan K."/>
            <person name="Kiss B."/>
            <person name="Hess J."/>
            <person name="Varga T."/>
            <person name="Slot J."/>
            <person name="Riley R."/>
            <person name="Boka B."/>
            <person name="Rigling D."/>
            <person name="Barry K."/>
            <person name="Lee J."/>
            <person name="Mihaltcheva S."/>
            <person name="LaButti K."/>
            <person name="Lipzen A."/>
            <person name="Waldron R."/>
            <person name="Moloney N.M."/>
            <person name="Sperisen C."/>
            <person name="Kredics L."/>
            <person name="Vagvoelgyi C."/>
            <person name="Patrignani A."/>
            <person name="Fitzpatrick D."/>
            <person name="Nagy I."/>
            <person name="Doyle S."/>
            <person name="Anderson J.B."/>
            <person name="Grigoriev I.V."/>
            <person name="Gueldener U."/>
            <person name="Muensterkoetter M."/>
            <person name="Nagy L.G."/>
        </authorList>
    </citation>
    <scope>NUCLEOTIDE SEQUENCE [LARGE SCALE GENOMIC DNA]</scope>
    <source>
        <strain evidence="2">28-4</strain>
    </source>
</reference>
<sequence length="126" mass="14392">MLMSQPYWVPRLIGTALLDTVWAACCIRPAFSLSRPFLAKAPQIKEILHHTILWRDSRVRRREGRTGLSLRSHSGIGTICRDRPLFVVVTSGTLGKKTDAYMGGAETFSGFLARQRRSRQQKWVHR</sequence>
<name>A0A2H3AVJ6_9AGAR</name>
<dbReference type="EMBL" id="KZ293464">
    <property type="protein sequence ID" value="PBK62715.1"/>
    <property type="molecule type" value="Genomic_DNA"/>
</dbReference>
<evidence type="ECO:0000313" key="2">
    <source>
        <dbReference type="Proteomes" id="UP000218334"/>
    </source>
</evidence>
<gene>
    <name evidence="1" type="ORF">ARMSODRAFT_601807</name>
</gene>
<organism evidence="1 2">
    <name type="scientific">Armillaria solidipes</name>
    <dbReference type="NCBI Taxonomy" id="1076256"/>
    <lineage>
        <taxon>Eukaryota</taxon>
        <taxon>Fungi</taxon>
        <taxon>Dikarya</taxon>
        <taxon>Basidiomycota</taxon>
        <taxon>Agaricomycotina</taxon>
        <taxon>Agaricomycetes</taxon>
        <taxon>Agaricomycetidae</taxon>
        <taxon>Agaricales</taxon>
        <taxon>Marasmiineae</taxon>
        <taxon>Physalacriaceae</taxon>
        <taxon>Armillaria</taxon>
    </lineage>
</organism>
<proteinExistence type="predicted"/>
<accession>A0A2H3AVJ6</accession>
<protein>
    <submittedName>
        <fullName evidence="1">Uncharacterized protein</fullName>
    </submittedName>
</protein>
<evidence type="ECO:0000313" key="1">
    <source>
        <dbReference type="EMBL" id="PBK62715.1"/>
    </source>
</evidence>
<dbReference type="Proteomes" id="UP000218334">
    <property type="component" value="Unassembled WGS sequence"/>
</dbReference>
<keyword evidence="2" id="KW-1185">Reference proteome</keyword>